<sequence>MPATPLASSDMSSSVAYYLIGGLIAIAVGSMALSQGVAYLFRSSSETPHRLLVFIVVLLALCHVALNLSDLVVTSGRPISSTPYPDGRSPMFSAMFAFDGLIIGVVQGYYGWRCYMLLKRSIWIAISVAILILYTTSSWIYTAVLVQRETEPYHLPRIATTLSFLSPVVNDLMNTGLMITIIIRYRQTRHWPATSKLLKRILLLTIATNGFTITFATLLLASTLVQWQNRSPSYLAFVLLPILPFTYVITLLTWLFSRDPFLHDLGEGDPAALQYTSDRFSFVLAEHTRLEVPAPVIHVEKVTEVQHDRMYASYATSSPRLGYSYPHPVSGGDLYSYPHRGYEYGGRTRQGNYSSNSTSTYVNEKDKDTMTASTTTSESGPPKFAGLHVTFADEVE</sequence>
<protein>
    <submittedName>
        <fullName evidence="1">Uncharacterized protein</fullName>
    </submittedName>
</protein>
<gene>
    <name evidence="1" type="ORF">BDN72DRAFT_835671</name>
</gene>
<evidence type="ECO:0000313" key="1">
    <source>
        <dbReference type="EMBL" id="TFK72795.1"/>
    </source>
</evidence>
<name>A0ACD3B4R9_9AGAR</name>
<dbReference type="EMBL" id="ML208281">
    <property type="protein sequence ID" value="TFK72795.1"/>
    <property type="molecule type" value="Genomic_DNA"/>
</dbReference>
<dbReference type="Proteomes" id="UP000308600">
    <property type="component" value="Unassembled WGS sequence"/>
</dbReference>
<evidence type="ECO:0000313" key="2">
    <source>
        <dbReference type="Proteomes" id="UP000308600"/>
    </source>
</evidence>
<keyword evidence="2" id="KW-1185">Reference proteome</keyword>
<accession>A0ACD3B4R9</accession>
<reference evidence="1 2" key="1">
    <citation type="journal article" date="2019" name="Nat. Ecol. Evol.">
        <title>Megaphylogeny resolves global patterns of mushroom evolution.</title>
        <authorList>
            <person name="Varga T."/>
            <person name="Krizsan K."/>
            <person name="Foldi C."/>
            <person name="Dima B."/>
            <person name="Sanchez-Garcia M."/>
            <person name="Sanchez-Ramirez S."/>
            <person name="Szollosi G.J."/>
            <person name="Szarkandi J.G."/>
            <person name="Papp V."/>
            <person name="Albert L."/>
            <person name="Andreopoulos W."/>
            <person name="Angelini C."/>
            <person name="Antonin V."/>
            <person name="Barry K.W."/>
            <person name="Bougher N.L."/>
            <person name="Buchanan P."/>
            <person name="Buyck B."/>
            <person name="Bense V."/>
            <person name="Catcheside P."/>
            <person name="Chovatia M."/>
            <person name="Cooper J."/>
            <person name="Damon W."/>
            <person name="Desjardin D."/>
            <person name="Finy P."/>
            <person name="Geml J."/>
            <person name="Haridas S."/>
            <person name="Hughes K."/>
            <person name="Justo A."/>
            <person name="Karasinski D."/>
            <person name="Kautmanova I."/>
            <person name="Kiss B."/>
            <person name="Kocsube S."/>
            <person name="Kotiranta H."/>
            <person name="LaButti K.M."/>
            <person name="Lechner B.E."/>
            <person name="Liimatainen K."/>
            <person name="Lipzen A."/>
            <person name="Lukacs Z."/>
            <person name="Mihaltcheva S."/>
            <person name="Morgado L.N."/>
            <person name="Niskanen T."/>
            <person name="Noordeloos M.E."/>
            <person name="Ohm R.A."/>
            <person name="Ortiz-Santana B."/>
            <person name="Ovrebo C."/>
            <person name="Racz N."/>
            <person name="Riley R."/>
            <person name="Savchenko A."/>
            <person name="Shiryaev A."/>
            <person name="Soop K."/>
            <person name="Spirin V."/>
            <person name="Szebenyi C."/>
            <person name="Tomsovsky M."/>
            <person name="Tulloss R.E."/>
            <person name="Uehling J."/>
            <person name="Grigoriev I.V."/>
            <person name="Vagvolgyi C."/>
            <person name="Papp T."/>
            <person name="Martin F.M."/>
            <person name="Miettinen O."/>
            <person name="Hibbett D.S."/>
            <person name="Nagy L.G."/>
        </authorList>
    </citation>
    <scope>NUCLEOTIDE SEQUENCE [LARGE SCALE GENOMIC DNA]</scope>
    <source>
        <strain evidence="1 2">NL-1719</strain>
    </source>
</reference>
<organism evidence="1 2">
    <name type="scientific">Pluteus cervinus</name>
    <dbReference type="NCBI Taxonomy" id="181527"/>
    <lineage>
        <taxon>Eukaryota</taxon>
        <taxon>Fungi</taxon>
        <taxon>Dikarya</taxon>
        <taxon>Basidiomycota</taxon>
        <taxon>Agaricomycotina</taxon>
        <taxon>Agaricomycetes</taxon>
        <taxon>Agaricomycetidae</taxon>
        <taxon>Agaricales</taxon>
        <taxon>Pluteineae</taxon>
        <taxon>Pluteaceae</taxon>
        <taxon>Pluteus</taxon>
    </lineage>
</organism>
<proteinExistence type="predicted"/>